<evidence type="ECO:0000313" key="2">
    <source>
        <dbReference type="Proteomes" id="UP001526201"/>
    </source>
</evidence>
<protein>
    <recommendedName>
        <fullName evidence="3">DUF222 domain-containing protein</fullName>
    </recommendedName>
</protein>
<organism evidence="1 2">
    <name type="scientific">Mycolicibacterium komossense</name>
    <dbReference type="NCBI Taxonomy" id="1779"/>
    <lineage>
        <taxon>Bacteria</taxon>
        <taxon>Bacillati</taxon>
        <taxon>Actinomycetota</taxon>
        <taxon>Actinomycetes</taxon>
        <taxon>Mycobacteriales</taxon>
        <taxon>Mycobacteriaceae</taxon>
        <taxon>Mycolicibacterium</taxon>
    </lineage>
</organism>
<evidence type="ECO:0000313" key="1">
    <source>
        <dbReference type="EMBL" id="MCV7226277.1"/>
    </source>
</evidence>
<keyword evidence="2" id="KW-1185">Reference proteome</keyword>
<gene>
    <name evidence="1" type="ORF">H7J73_09580</name>
</gene>
<dbReference type="EMBL" id="JACKTY010000021">
    <property type="protein sequence ID" value="MCV7226277.1"/>
    <property type="molecule type" value="Genomic_DNA"/>
</dbReference>
<comment type="caution">
    <text evidence="1">The sequence shown here is derived from an EMBL/GenBank/DDBJ whole genome shotgun (WGS) entry which is preliminary data.</text>
</comment>
<dbReference type="Proteomes" id="UP001526201">
    <property type="component" value="Unassembled WGS sequence"/>
</dbReference>
<reference evidence="1 2" key="1">
    <citation type="journal article" date="2022" name="BMC Genomics">
        <title>Comparative genome analysis of mycobacteria focusing on tRNA and non-coding RNA.</title>
        <authorList>
            <person name="Behra P.R.K."/>
            <person name="Pettersson B.M.F."/>
            <person name="Ramesh M."/>
            <person name="Das S."/>
            <person name="Dasgupta S."/>
            <person name="Kirsebom L.A."/>
        </authorList>
    </citation>
    <scope>NUCLEOTIDE SEQUENCE [LARGE SCALE GENOMIC DNA]</scope>
    <source>
        <strain evidence="1 2">DSM 44078</strain>
    </source>
</reference>
<name>A0ABT3C9Z1_9MYCO</name>
<sequence>MELAIAVATRLPPGSTRRIPWSARLAAHMFARRYDRQVENRVPAMPGSALAVHTARLTGMREREELARALRAVLDSGREPRGGALPSRGALQCARLAAAEDIAGQVTLRLHAPQPVRARGIARLRLLLGDSAGPLYYSERGSVAAELRGVLAAL</sequence>
<accession>A0ABT3C9Z1</accession>
<evidence type="ECO:0008006" key="3">
    <source>
        <dbReference type="Google" id="ProtNLM"/>
    </source>
</evidence>
<proteinExistence type="predicted"/>